<dbReference type="Gene3D" id="3.30.70.100">
    <property type="match status" value="1"/>
</dbReference>
<dbReference type="GO" id="GO:0005507">
    <property type="term" value="F:copper ion binding"/>
    <property type="evidence" value="ECO:0007669"/>
    <property type="project" value="TreeGrafter"/>
</dbReference>
<dbReference type="Pfam" id="PF00702">
    <property type="entry name" value="Hydrolase"/>
    <property type="match status" value="1"/>
</dbReference>
<feature type="transmembrane region" description="Helical" evidence="7">
    <location>
        <begin position="122"/>
        <end position="139"/>
    </location>
</feature>
<dbReference type="InterPro" id="IPR017969">
    <property type="entry name" value="Heavy-metal-associated_CS"/>
</dbReference>
<keyword evidence="4" id="KW-1278">Translocase</keyword>
<dbReference type="InterPro" id="IPR008250">
    <property type="entry name" value="ATPase_P-typ_transduc_dom_A_sf"/>
</dbReference>
<dbReference type="Gene3D" id="2.70.150.10">
    <property type="entry name" value="Calcium-transporting ATPase, cytoplasmic transduction domain A"/>
    <property type="match status" value="1"/>
</dbReference>
<dbReference type="SUPFAM" id="SSF81653">
    <property type="entry name" value="Calcium ATPase, transduction domain A"/>
    <property type="match status" value="1"/>
</dbReference>
<evidence type="ECO:0000313" key="10">
    <source>
        <dbReference type="Proteomes" id="UP000184363"/>
    </source>
</evidence>
<dbReference type="OrthoDB" id="7059309at2"/>
<evidence type="ECO:0000256" key="7">
    <source>
        <dbReference type="SAM" id="Phobius"/>
    </source>
</evidence>
<evidence type="ECO:0000256" key="5">
    <source>
        <dbReference type="ARBA" id="ARBA00022989"/>
    </source>
</evidence>
<dbReference type="GO" id="GO:0016887">
    <property type="term" value="F:ATP hydrolysis activity"/>
    <property type="evidence" value="ECO:0007669"/>
    <property type="project" value="InterPro"/>
</dbReference>
<dbReference type="FunFam" id="3.30.70.100:FF:000005">
    <property type="entry name" value="Copper-exporting P-type ATPase A"/>
    <property type="match status" value="1"/>
</dbReference>
<dbReference type="PRINTS" id="PR00119">
    <property type="entry name" value="CATATPASE"/>
</dbReference>
<dbReference type="EMBL" id="FRAP01000022">
    <property type="protein sequence ID" value="SHL26270.1"/>
    <property type="molecule type" value="Genomic_DNA"/>
</dbReference>
<keyword evidence="3" id="KW-0479">Metal-binding</keyword>
<dbReference type="InterPro" id="IPR023214">
    <property type="entry name" value="HAD_sf"/>
</dbReference>
<comment type="subcellular location">
    <subcellularLocation>
        <location evidence="1">Cell membrane</location>
        <topology evidence="1">Multi-pass membrane protein</topology>
    </subcellularLocation>
</comment>
<keyword evidence="5 7" id="KW-1133">Transmembrane helix</keyword>
<dbReference type="PROSITE" id="PS50846">
    <property type="entry name" value="HMA_2"/>
    <property type="match status" value="1"/>
</dbReference>
<gene>
    <name evidence="9" type="ORF">SAMN05443637_122126</name>
</gene>
<protein>
    <submittedName>
        <fullName evidence="9">Cu+-exporting ATPase</fullName>
    </submittedName>
</protein>
<dbReference type="InterPro" id="IPR001757">
    <property type="entry name" value="P_typ_ATPase"/>
</dbReference>
<dbReference type="GO" id="GO:0005886">
    <property type="term" value="C:plasma membrane"/>
    <property type="evidence" value="ECO:0007669"/>
    <property type="project" value="UniProtKB-SubCell"/>
</dbReference>
<keyword evidence="6 7" id="KW-0472">Membrane</keyword>
<evidence type="ECO:0000259" key="8">
    <source>
        <dbReference type="PROSITE" id="PS50846"/>
    </source>
</evidence>
<organism evidence="9 10">
    <name type="scientific">Pseudonocardia thermophila</name>
    <dbReference type="NCBI Taxonomy" id="1848"/>
    <lineage>
        <taxon>Bacteria</taxon>
        <taxon>Bacillati</taxon>
        <taxon>Actinomycetota</taxon>
        <taxon>Actinomycetes</taxon>
        <taxon>Pseudonocardiales</taxon>
        <taxon>Pseudonocardiaceae</taxon>
        <taxon>Pseudonocardia</taxon>
    </lineage>
</organism>
<evidence type="ECO:0000313" key="9">
    <source>
        <dbReference type="EMBL" id="SHL26270.1"/>
    </source>
</evidence>
<feature type="transmembrane region" description="Helical" evidence="7">
    <location>
        <begin position="384"/>
        <end position="412"/>
    </location>
</feature>
<dbReference type="PANTHER" id="PTHR43520">
    <property type="entry name" value="ATP7, ISOFORM B"/>
    <property type="match status" value="1"/>
</dbReference>
<name>A0A1M6Z7A1_PSETH</name>
<dbReference type="SUPFAM" id="SSF56784">
    <property type="entry name" value="HAD-like"/>
    <property type="match status" value="1"/>
</dbReference>
<dbReference type="Proteomes" id="UP000184363">
    <property type="component" value="Unassembled WGS sequence"/>
</dbReference>
<accession>A0A1M6Z7A1</accession>
<dbReference type="InterPro" id="IPR006121">
    <property type="entry name" value="HMA_dom"/>
</dbReference>
<sequence length="747" mass="73723">MSTPVIAPPTAGATALPIRPAAPVLPEGARITQLRIDGMTCGACATRIEQILGALRGVSAEVNYATGTATVVHPATVSAEVLIAVVEDAGYTAVPIPEPGPAAADGVDAAVAARLIVGSGRAVASAALAVPVLVLSLVPAVQFPFWQWVALALSLPVVLWGAWPVHRAAAAEVRRCTVSRDLLVSLGTGAALAWAVAAAITGGTAHVGAAAGITAIVLAGRCWEDRVRRRAGAEVRALTGLVPTQATLLGADGPVRVLPADQVAAGDLVYVADAERIPVDGLVVDGAALVDAGGLGGAPVPVQLESEVHAGGVVRGGELIVRASRAGAATRLARTIAQLRAALSRRSAAQRRADRVGTALVPIVLLLAAGTGAVWLVVGASVATAVGAAVAVLVATCPAAFGLATAMTVLAATGRAARVGALPGPRAWQSARRVDTVLLPKTGVLTSGEPEVVAVTIVEGADGVDGPGTALADVLAVAGAVEAAGAHPLARAITAYAAERVPFWPAVRDAAALPGGVSGETGARTVLVGSPAFVREHDAAVPDALEHAIADAAARAQTPVVVAWDGQARAVLALTDPVRPAATTAIARFRALGLEPVLVSGDAEGVAAAVAAEVGITRVLAEQRPEAKVELVRALRAEGHGVAVLGDGEHDAPVLAAADIAITLPSGAGCAAEGSPAQPDLGAAAEAIALSGRAGSALRTILAGAAGYHGVALPLAAAGLLPPVLAAAASVAASLAAADCALRLRRG</sequence>
<feature type="transmembrane region" description="Helical" evidence="7">
    <location>
        <begin position="145"/>
        <end position="162"/>
    </location>
</feature>
<dbReference type="Gene3D" id="3.40.50.1000">
    <property type="entry name" value="HAD superfamily/HAD-like"/>
    <property type="match status" value="1"/>
</dbReference>
<dbReference type="InterPro" id="IPR036163">
    <property type="entry name" value="HMA_dom_sf"/>
</dbReference>
<evidence type="ECO:0000256" key="1">
    <source>
        <dbReference type="ARBA" id="ARBA00004651"/>
    </source>
</evidence>
<dbReference type="RefSeq" id="WP_073459742.1">
    <property type="nucleotide sequence ID" value="NZ_FRAP01000022.1"/>
</dbReference>
<dbReference type="GO" id="GO:0005524">
    <property type="term" value="F:ATP binding"/>
    <property type="evidence" value="ECO:0007669"/>
    <property type="project" value="InterPro"/>
</dbReference>
<keyword evidence="10" id="KW-1185">Reference proteome</keyword>
<dbReference type="Gene3D" id="3.40.1110.10">
    <property type="entry name" value="Calcium-transporting ATPase, cytoplasmic domain N"/>
    <property type="match status" value="1"/>
</dbReference>
<dbReference type="NCBIfam" id="TIGR01494">
    <property type="entry name" value="ATPase_P-type"/>
    <property type="match status" value="2"/>
</dbReference>
<dbReference type="InterPro" id="IPR036412">
    <property type="entry name" value="HAD-like_sf"/>
</dbReference>
<dbReference type="GO" id="GO:0043682">
    <property type="term" value="F:P-type divalent copper transporter activity"/>
    <property type="evidence" value="ECO:0007669"/>
    <property type="project" value="TreeGrafter"/>
</dbReference>
<dbReference type="PROSITE" id="PS01047">
    <property type="entry name" value="HMA_1"/>
    <property type="match status" value="1"/>
</dbReference>
<reference evidence="9 10" key="1">
    <citation type="submission" date="2016-11" db="EMBL/GenBank/DDBJ databases">
        <authorList>
            <person name="Jaros S."/>
            <person name="Januszkiewicz K."/>
            <person name="Wedrychowicz H."/>
        </authorList>
    </citation>
    <scope>NUCLEOTIDE SEQUENCE [LARGE SCALE GENOMIC DNA]</scope>
    <source>
        <strain evidence="9 10">DSM 43832</strain>
    </source>
</reference>
<dbReference type="InterPro" id="IPR023299">
    <property type="entry name" value="ATPase_P-typ_cyto_dom_N"/>
</dbReference>
<feature type="transmembrane region" description="Helical" evidence="7">
    <location>
        <begin position="356"/>
        <end position="378"/>
    </location>
</feature>
<dbReference type="Pfam" id="PF00122">
    <property type="entry name" value="E1-E2_ATPase"/>
    <property type="match status" value="1"/>
</dbReference>
<dbReference type="SUPFAM" id="SSF81665">
    <property type="entry name" value="Calcium ATPase, transmembrane domain M"/>
    <property type="match status" value="1"/>
</dbReference>
<evidence type="ECO:0000256" key="3">
    <source>
        <dbReference type="ARBA" id="ARBA00022723"/>
    </source>
</evidence>
<dbReference type="SUPFAM" id="SSF55008">
    <property type="entry name" value="HMA, heavy metal-associated domain"/>
    <property type="match status" value="1"/>
</dbReference>
<feature type="transmembrane region" description="Helical" evidence="7">
    <location>
        <begin position="206"/>
        <end position="223"/>
    </location>
</feature>
<feature type="domain" description="HMA" evidence="8">
    <location>
        <begin position="30"/>
        <end position="94"/>
    </location>
</feature>
<feature type="transmembrane region" description="Helical" evidence="7">
    <location>
        <begin position="182"/>
        <end position="200"/>
    </location>
</feature>
<keyword evidence="2 7" id="KW-0812">Transmembrane</keyword>
<dbReference type="PANTHER" id="PTHR43520:SF8">
    <property type="entry name" value="P-TYPE CU(+) TRANSPORTER"/>
    <property type="match status" value="1"/>
</dbReference>
<evidence type="ECO:0000256" key="6">
    <source>
        <dbReference type="ARBA" id="ARBA00023136"/>
    </source>
</evidence>
<evidence type="ECO:0000256" key="2">
    <source>
        <dbReference type="ARBA" id="ARBA00022692"/>
    </source>
</evidence>
<dbReference type="InterPro" id="IPR023298">
    <property type="entry name" value="ATPase_P-typ_TM_dom_sf"/>
</dbReference>
<dbReference type="InterPro" id="IPR059000">
    <property type="entry name" value="ATPase_P-type_domA"/>
</dbReference>
<dbReference type="GO" id="GO:0055070">
    <property type="term" value="P:copper ion homeostasis"/>
    <property type="evidence" value="ECO:0007669"/>
    <property type="project" value="TreeGrafter"/>
</dbReference>
<dbReference type="Pfam" id="PF00403">
    <property type="entry name" value="HMA"/>
    <property type="match status" value="1"/>
</dbReference>
<evidence type="ECO:0000256" key="4">
    <source>
        <dbReference type="ARBA" id="ARBA00022967"/>
    </source>
</evidence>
<dbReference type="AlphaFoldDB" id="A0A1M6Z7A1"/>
<proteinExistence type="predicted"/>
<dbReference type="STRING" id="1848.SAMN05443637_122126"/>
<dbReference type="CDD" id="cd00371">
    <property type="entry name" value="HMA"/>
    <property type="match status" value="1"/>
</dbReference>